<protein>
    <submittedName>
        <fullName evidence="1">Uncharacterized protein</fullName>
    </submittedName>
</protein>
<feature type="non-terminal residue" evidence="1">
    <location>
        <position position="1"/>
    </location>
</feature>
<organism evidence="1 2">
    <name type="scientific">Batillaria attramentaria</name>
    <dbReference type="NCBI Taxonomy" id="370345"/>
    <lineage>
        <taxon>Eukaryota</taxon>
        <taxon>Metazoa</taxon>
        <taxon>Spiralia</taxon>
        <taxon>Lophotrochozoa</taxon>
        <taxon>Mollusca</taxon>
        <taxon>Gastropoda</taxon>
        <taxon>Caenogastropoda</taxon>
        <taxon>Sorbeoconcha</taxon>
        <taxon>Cerithioidea</taxon>
        <taxon>Batillariidae</taxon>
        <taxon>Batillaria</taxon>
    </lineage>
</organism>
<accession>A0ABD0JQM9</accession>
<evidence type="ECO:0000313" key="2">
    <source>
        <dbReference type="Proteomes" id="UP001519460"/>
    </source>
</evidence>
<sequence length="53" mass="5821">TSDAFEQISCCCHSPRAVHTDTLSAIMEDDRVVLDPQAALVRCVNMYRPPSLG</sequence>
<keyword evidence="2" id="KW-1185">Reference proteome</keyword>
<reference evidence="1 2" key="1">
    <citation type="journal article" date="2023" name="Sci. Data">
        <title>Genome assembly of the Korean intertidal mud-creeper Batillaria attramentaria.</title>
        <authorList>
            <person name="Patra A.K."/>
            <person name="Ho P.T."/>
            <person name="Jun S."/>
            <person name="Lee S.J."/>
            <person name="Kim Y."/>
            <person name="Won Y.J."/>
        </authorList>
    </citation>
    <scope>NUCLEOTIDE SEQUENCE [LARGE SCALE GENOMIC DNA]</scope>
    <source>
        <strain evidence="1">Wonlab-2016</strain>
    </source>
</reference>
<proteinExistence type="predicted"/>
<name>A0ABD0JQM9_9CAEN</name>
<dbReference type="EMBL" id="JACVVK020000358">
    <property type="protein sequence ID" value="KAK7477069.1"/>
    <property type="molecule type" value="Genomic_DNA"/>
</dbReference>
<gene>
    <name evidence="1" type="ORF">BaRGS_00031655</name>
</gene>
<comment type="caution">
    <text evidence="1">The sequence shown here is derived from an EMBL/GenBank/DDBJ whole genome shotgun (WGS) entry which is preliminary data.</text>
</comment>
<dbReference type="Proteomes" id="UP001519460">
    <property type="component" value="Unassembled WGS sequence"/>
</dbReference>
<dbReference type="AlphaFoldDB" id="A0ABD0JQM9"/>
<evidence type="ECO:0000313" key="1">
    <source>
        <dbReference type="EMBL" id="KAK7477069.1"/>
    </source>
</evidence>